<dbReference type="PANTHER" id="PTHR37813">
    <property type="entry name" value="FELS-2 PROPHAGE PROTEIN"/>
    <property type="match status" value="1"/>
</dbReference>
<dbReference type="RefSeq" id="WP_124846000.1">
    <property type="nucleotide sequence ID" value="NZ_RQZG01000025.1"/>
</dbReference>
<feature type="transmembrane region" description="Helical" evidence="1">
    <location>
        <begin position="419"/>
        <end position="438"/>
    </location>
</feature>
<dbReference type="InterPro" id="IPR013491">
    <property type="entry name" value="Tape_meas_N"/>
</dbReference>
<comment type="caution">
    <text evidence="3">The sequence shown here is derived from an EMBL/GenBank/DDBJ whole genome shotgun (WGS) entry which is preliminary data.</text>
</comment>
<evidence type="ECO:0000313" key="3">
    <source>
        <dbReference type="EMBL" id="RRD03232.1"/>
    </source>
</evidence>
<evidence type="ECO:0000259" key="2">
    <source>
        <dbReference type="Pfam" id="PF20155"/>
    </source>
</evidence>
<sequence>MANGVELGKAYISIIATANQIAPEVKKQFRVIDDDAGKLGLKIGSQISGKLKTALKVGAGAVAGLGALVGGLAIKGGIERALKIDTAQKKLKGLGHDADSVQAIMKNALASVKGTSFGLGEAATTAAGAVAAGIKPGERLEQVLKSVANSAAAAQVDMGEMGGIFNKVASLGKAQNDVLQQVADKGLPIYQALGKQMGLTAEEVFQAASKGKISFEQFEAAMRDASGTVAQEMGNTLPGKFANFKASLSRLGESVVAQVLPHIGSGFAWLTEKADALGPAAKRAGEALGKAVGEAGKWMTGTLIPAVKDAATWLQDRTAPAVEAITGWLRDHLVPALRDTGSWIKDTLVPALQDSVTWIKENSTWLGPLTAAVIGGAVAWSGYAFALKAADLAAGGFNKIGPAVIGVVKGLNAALRANPIGLVVTAIGALVAGLVWFFTQTEEGQKLWGQIWGGIKFAVDSVVDWFVNVAAPAFQGVWDAIVFAADSVRDWFVNVLAPALSGIWDTILFAADSVADWWTNVLAPALSGVWDTIQQAAEPVIGWFSTHVGPVFEALGELMRAVWGRIIVPLFDLFVDGLKIVGQFLSATWNNALKPTIDALGKAFAWLWDNAIKPAIDAIQVGWQIISDAISVAWEHVIKPAVDAIGKGVMWLWDVAVQPAVNAIQAGWTALWDIVKATWDAVGSVIMAAIGTAWQVAVSVVAGAMQAIWSVISTVWNIIKNTIETVLAVIAGIIRTVTAAINGDWGAVWNNIVGVFNSIVGGLASNARFLFDGILGYFKGVWTAISGTWSAVWDGIQKVGKAAWDWISRAIGAIFEAIKKTVTGIWDGMSRAWGGFWDGLKSTGKAAWDWISSTVGGVWESIATAAGEAWDGIVTTIGGAWDKIKSTVASPINAVIGFINKGIIGSYNWVADKIKIIPRIEGTIPEVKFARGGILPGKSSWRNGDDQLAWMRRGEGVTVSEALRDPYERTRLLALNKAAMSGMSPARFRARFDSTHPAGCGCGLAHHATGGIIGFRGHRFTSTFAARILQAEKIAGARMHISQGGFRPRTSYSGTSHAGDALDITGDFRRFIAPLRQVGIAAWDRTGKGRWVPHVHGVPLPGHGTPLGSAIWQAQDYLRGGDGLGGRDNGPGVAIASADIEEAVKRGADKAWWEKLADAVGDAWDKIKGWFSDMAEKIAGPLKSLQGLVTGDGPFDNLVSKIAEKLGKDLKNWVAKKLGLPVEEGYATGTRHARPGWAWVGERGPELVHFRGGEQVYTHAESKQMAGGMVVNLSMPHDAFRSVEDLIEFLRDLPRAVRQMEGASI</sequence>
<evidence type="ECO:0000256" key="1">
    <source>
        <dbReference type="SAM" id="Phobius"/>
    </source>
</evidence>
<dbReference type="Gene3D" id="1.20.120.20">
    <property type="entry name" value="Apolipoprotein"/>
    <property type="match status" value="1"/>
</dbReference>
<accession>A0A3P1T133</accession>
<gene>
    <name evidence="3" type="ORF">EII34_15110</name>
</gene>
<evidence type="ECO:0000313" key="4">
    <source>
        <dbReference type="Proteomes" id="UP000280819"/>
    </source>
</evidence>
<keyword evidence="1" id="KW-0472">Membrane</keyword>
<dbReference type="Pfam" id="PF20155">
    <property type="entry name" value="TMP_3"/>
    <property type="match status" value="1"/>
</dbReference>
<dbReference type="EMBL" id="RQZG01000025">
    <property type="protein sequence ID" value="RRD03232.1"/>
    <property type="molecule type" value="Genomic_DNA"/>
</dbReference>
<reference evidence="3 4" key="1">
    <citation type="submission" date="2018-11" db="EMBL/GenBank/DDBJ databases">
        <title>Genomes From Bacteria Associated with the Canine Oral Cavity: a Test Case for Automated Genome-Based Taxonomic Assignment.</title>
        <authorList>
            <person name="Coil D.A."/>
            <person name="Jospin G."/>
            <person name="Darling A.E."/>
            <person name="Wallis C."/>
            <person name="Davis I.J."/>
            <person name="Harris S."/>
            <person name="Eisen J.A."/>
            <person name="Holcombe L.J."/>
            <person name="O'Flynn C."/>
        </authorList>
    </citation>
    <scope>NUCLEOTIDE SEQUENCE [LARGE SCALE GENOMIC DNA]</scope>
    <source>
        <strain evidence="3 4">OH887_COT-365</strain>
    </source>
</reference>
<organism evidence="3 4">
    <name type="scientific">Arachnia propionica</name>
    <dbReference type="NCBI Taxonomy" id="1750"/>
    <lineage>
        <taxon>Bacteria</taxon>
        <taxon>Bacillati</taxon>
        <taxon>Actinomycetota</taxon>
        <taxon>Actinomycetes</taxon>
        <taxon>Propionibacteriales</taxon>
        <taxon>Propionibacteriaceae</taxon>
        <taxon>Arachnia</taxon>
    </lineage>
</organism>
<dbReference type="PANTHER" id="PTHR37813:SF1">
    <property type="entry name" value="FELS-2 PROPHAGE PROTEIN"/>
    <property type="match status" value="1"/>
</dbReference>
<keyword evidence="1" id="KW-1133">Transmembrane helix</keyword>
<protein>
    <recommendedName>
        <fullName evidence="2">Tape measure protein N-terminal domain-containing protein</fullName>
    </recommendedName>
</protein>
<feature type="domain" description="Tape measure protein N-terminal" evidence="2">
    <location>
        <begin position="76"/>
        <end position="251"/>
    </location>
</feature>
<proteinExistence type="predicted"/>
<name>A0A3P1T133_9ACTN</name>
<feature type="transmembrane region" description="Helical" evidence="1">
    <location>
        <begin position="365"/>
        <end position="386"/>
    </location>
</feature>
<dbReference type="Proteomes" id="UP000280819">
    <property type="component" value="Unassembled WGS sequence"/>
</dbReference>
<dbReference type="OrthoDB" id="2183194at2"/>
<keyword evidence="1" id="KW-0812">Transmembrane</keyword>
<dbReference type="NCBIfam" id="TIGR02675">
    <property type="entry name" value="tape_meas_nterm"/>
    <property type="match status" value="1"/>
</dbReference>